<comment type="caution">
    <text evidence="1">The sequence shown here is derived from an EMBL/GenBank/DDBJ whole genome shotgun (WGS) entry which is preliminary data.</text>
</comment>
<evidence type="ECO:0000313" key="1">
    <source>
        <dbReference type="EMBL" id="MFD1428596.1"/>
    </source>
</evidence>
<dbReference type="Pfam" id="PF14434">
    <property type="entry name" value="Imm6"/>
    <property type="match status" value="1"/>
</dbReference>
<sequence length="186" mass="22031">MKWVKWVENVNEDARVFFLLTHLERVLTKIENLDWYPQVREAINMCWEWIEEKKHSGDELYETVENGDEEGLIFIDGLSYVGDHAYGPQAELIWSCVVDAVCYTTWLAYRYEKQDYYPQSIEIVSDDEYMDEEFMKKIAKVKGYQEEWSESLKEYLLAHYPAGSDKKPHRSEMLGMLQEQGSRCGN</sequence>
<dbReference type="Proteomes" id="UP001597282">
    <property type="component" value="Unassembled WGS sequence"/>
</dbReference>
<reference evidence="2" key="1">
    <citation type="journal article" date="2019" name="Int. J. Syst. Evol. Microbiol.">
        <title>The Global Catalogue of Microorganisms (GCM) 10K type strain sequencing project: providing services to taxonomists for standard genome sequencing and annotation.</title>
        <authorList>
            <consortium name="The Broad Institute Genomics Platform"/>
            <consortium name="The Broad Institute Genome Sequencing Center for Infectious Disease"/>
            <person name="Wu L."/>
            <person name="Ma J."/>
        </authorList>
    </citation>
    <scope>NUCLEOTIDE SEQUENCE [LARGE SCALE GENOMIC DNA]</scope>
    <source>
        <strain evidence="2">S1</strain>
    </source>
</reference>
<dbReference type="RefSeq" id="WP_380167636.1">
    <property type="nucleotide sequence ID" value="NZ_JBHTNU010000031.1"/>
</dbReference>
<dbReference type="InterPro" id="IPR025674">
    <property type="entry name" value="Imm6"/>
</dbReference>
<protein>
    <submittedName>
        <fullName evidence="1">Imm6 family immunity protein</fullName>
    </submittedName>
</protein>
<dbReference type="EMBL" id="JBHTNU010000031">
    <property type="protein sequence ID" value="MFD1428596.1"/>
    <property type="molecule type" value="Genomic_DNA"/>
</dbReference>
<name>A0ABW4CGE2_9BACL</name>
<gene>
    <name evidence="1" type="ORF">ACFQ4Y_17030</name>
</gene>
<accession>A0ABW4CGE2</accession>
<evidence type="ECO:0000313" key="2">
    <source>
        <dbReference type="Proteomes" id="UP001597282"/>
    </source>
</evidence>
<keyword evidence="2" id="KW-1185">Reference proteome</keyword>
<organism evidence="1 2">
    <name type="scientific">Kroppenstedtia sanguinis</name>
    <dbReference type="NCBI Taxonomy" id="1380684"/>
    <lineage>
        <taxon>Bacteria</taxon>
        <taxon>Bacillati</taxon>
        <taxon>Bacillota</taxon>
        <taxon>Bacilli</taxon>
        <taxon>Bacillales</taxon>
        <taxon>Thermoactinomycetaceae</taxon>
        <taxon>Kroppenstedtia</taxon>
    </lineage>
</organism>
<proteinExistence type="predicted"/>